<dbReference type="SUPFAM" id="SSF54534">
    <property type="entry name" value="FKBP-like"/>
    <property type="match status" value="1"/>
</dbReference>
<gene>
    <name evidence="2" type="ORF">PXH66_14045</name>
</gene>
<organism evidence="2 3">
    <name type="scientific">Synoicihabitans lomoniglobus</name>
    <dbReference type="NCBI Taxonomy" id="2909285"/>
    <lineage>
        <taxon>Bacteria</taxon>
        <taxon>Pseudomonadati</taxon>
        <taxon>Verrucomicrobiota</taxon>
        <taxon>Opitutia</taxon>
        <taxon>Opitutales</taxon>
        <taxon>Opitutaceae</taxon>
        <taxon>Synoicihabitans</taxon>
    </lineage>
</organism>
<keyword evidence="2" id="KW-0648">Protein biosynthesis</keyword>
<dbReference type="GO" id="GO:0032784">
    <property type="term" value="P:regulation of DNA-templated transcription elongation"/>
    <property type="evidence" value="ECO:0007669"/>
    <property type="project" value="InterPro"/>
</dbReference>
<dbReference type="GO" id="GO:0003746">
    <property type="term" value="F:translation elongation factor activity"/>
    <property type="evidence" value="ECO:0007669"/>
    <property type="project" value="UniProtKB-KW"/>
</dbReference>
<dbReference type="RefSeq" id="WP_330929165.1">
    <property type="nucleotide sequence ID" value="NZ_CP119075.1"/>
</dbReference>
<proteinExistence type="predicted"/>
<dbReference type="EMBL" id="CP119075">
    <property type="protein sequence ID" value="WED63457.1"/>
    <property type="molecule type" value="Genomic_DNA"/>
</dbReference>
<dbReference type="AlphaFoldDB" id="A0AAE9ZZI6"/>
<dbReference type="InterPro" id="IPR001437">
    <property type="entry name" value="Tscrpt_elong_fac_GreA/B_C"/>
</dbReference>
<name>A0AAE9ZZI6_9BACT</name>
<protein>
    <submittedName>
        <fullName evidence="2">GreA/GreB family elongation factor</fullName>
    </submittedName>
</protein>
<evidence type="ECO:0000313" key="3">
    <source>
        <dbReference type="Proteomes" id="UP001218638"/>
    </source>
</evidence>
<evidence type="ECO:0000313" key="2">
    <source>
        <dbReference type="EMBL" id="WED63457.1"/>
    </source>
</evidence>
<dbReference type="Proteomes" id="UP001218638">
    <property type="component" value="Chromosome"/>
</dbReference>
<keyword evidence="2" id="KW-0251">Elongation factor</keyword>
<dbReference type="GO" id="GO:0070063">
    <property type="term" value="F:RNA polymerase binding"/>
    <property type="evidence" value="ECO:0007669"/>
    <property type="project" value="InterPro"/>
</dbReference>
<dbReference type="GO" id="GO:0003677">
    <property type="term" value="F:DNA binding"/>
    <property type="evidence" value="ECO:0007669"/>
    <property type="project" value="InterPro"/>
</dbReference>
<evidence type="ECO:0000259" key="1">
    <source>
        <dbReference type="Pfam" id="PF01272"/>
    </source>
</evidence>
<dbReference type="Gene3D" id="3.10.50.30">
    <property type="entry name" value="Transcription elongation factor, GreA/GreB, C-terminal domain"/>
    <property type="match status" value="1"/>
</dbReference>
<keyword evidence="3" id="KW-1185">Reference proteome</keyword>
<reference evidence="2" key="1">
    <citation type="submission" date="2023-03" db="EMBL/GenBank/DDBJ databases">
        <title>Lomoglobus Profundus gen. nov., sp. nov., a novel member of the phylum Verrucomicrobia, isolated from deep-marine sediment of South China Sea.</title>
        <authorList>
            <person name="Ahmad T."/>
            <person name="Ishaq S.E."/>
            <person name="Wang F."/>
        </authorList>
    </citation>
    <scope>NUCLEOTIDE SEQUENCE</scope>
    <source>
        <strain evidence="2">LMO-M01</strain>
    </source>
</reference>
<dbReference type="PANTHER" id="PTHR30437">
    <property type="entry name" value="TRANSCRIPTION ELONGATION FACTOR GREA"/>
    <property type="match status" value="1"/>
</dbReference>
<dbReference type="KEGG" id="slom:PXH66_14045"/>
<dbReference type="PANTHER" id="PTHR30437:SF5">
    <property type="entry name" value="REGULATOR OF NUCLEOSIDE DIPHOSPHATE KINASE"/>
    <property type="match status" value="1"/>
</dbReference>
<dbReference type="InterPro" id="IPR036953">
    <property type="entry name" value="GreA/GreB_C_sf"/>
</dbReference>
<sequence>MSSPDSITLSTTDHASLLMRLNLLQTTGNKHHTRAQRLREELKHAFVLPPNMIPSTVVRVGSTFTVRDLHTEERDTFTLAWPEAADISAGKLSVLTPLGMAVIGSRVNDRIAWEMPGGIRHLWLESVSYSTSPQPAAAGFANGSVSWSR</sequence>
<dbReference type="InterPro" id="IPR023459">
    <property type="entry name" value="Tscrpt_elong_fac_GreA/B_fam"/>
</dbReference>
<dbReference type="GO" id="GO:0006354">
    <property type="term" value="P:DNA-templated transcription elongation"/>
    <property type="evidence" value="ECO:0007669"/>
    <property type="project" value="TreeGrafter"/>
</dbReference>
<dbReference type="Pfam" id="PF01272">
    <property type="entry name" value="GreA_GreB"/>
    <property type="match status" value="1"/>
</dbReference>
<accession>A0AAE9ZZI6</accession>
<feature type="domain" description="Transcription elongation factor GreA/GreB C-terminal" evidence="1">
    <location>
        <begin position="54"/>
        <end position="128"/>
    </location>
</feature>